<reference evidence="10" key="2">
    <citation type="journal article" date="2011" name="Microb. Biotechnol.">
        <title>Characterization of the 'pristinamycin supercluster' of Streptomyces pristinaespiralis.</title>
        <authorList>
            <person name="Mast Y."/>
            <person name="Weber T."/>
            <person name="Golz M."/>
            <person name="Ort-Winklbauer R."/>
            <person name="Gondran A."/>
            <person name="Wohlleben W."/>
            <person name="Schinko E."/>
        </authorList>
    </citation>
    <scope>NUCLEOTIDE SEQUENCE</scope>
    <source>
        <strain evidence="10">Pr11</strain>
    </source>
</reference>
<dbReference type="PANTHER" id="PTHR43229">
    <property type="entry name" value="NODULATION PROTEIN J"/>
    <property type="match status" value="1"/>
</dbReference>
<evidence type="ECO:0000259" key="7">
    <source>
        <dbReference type="PROSITE" id="PS51012"/>
    </source>
</evidence>
<dbReference type="STRING" id="38300.SPRI_0236"/>
<reference evidence="10" key="1">
    <citation type="submission" date="2010-06" db="EMBL/GenBank/DDBJ databases">
        <authorList>
            <person name="Mast Y.J."/>
        </authorList>
    </citation>
    <scope>NUCLEOTIDE SEQUENCE</scope>
    <source>
        <strain evidence="10">Pr11</strain>
    </source>
</reference>
<protein>
    <recommendedName>
        <fullName evidence="6">Transport permease protein</fullName>
    </recommendedName>
</protein>
<dbReference type="GO" id="GO:0043190">
    <property type="term" value="C:ATP-binding cassette (ABC) transporter complex"/>
    <property type="evidence" value="ECO:0007669"/>
    <property type="project" value="InterPro"/>
</dbReference>
<evidence type="ECO:0000313" key="9">
    <source>
        <dbReference type="EMBL" id="ALC25423.1"/>
    </source>
</evidence>
<keyword evidence="6" id="KW-0813">Transport</keyword>
<feature type="transmembrane region" description="Helical" evidence="6">
    <location>
        <begin position="128"/>
        <end position="155"/>
    </location>
</feature>
<keyword evidence="2 6" id="KW-0812">Transmembrane</keyword>
<dbReference type="InterPro" id="IPR051784">
    <property type="entry name" value="Nod_factor_ABC_transporter"/>
</dbReference>
<organism evidence="10">
    <name type="scientific">Streptomyces pristinaespiralis</name>
    <dbReference type="NCBI Taxonomy" id="38300"/>
    <lineage>
        <taxon>Bacteria</taxon>
        <taxon>Bacillati</taxon>
        <taxon>Actinomycetota</taxon>
        <taxon>Actinomycetes</taxon>
        <taxon>Kitasatosporales</taxon>
        <taxon>Streptomycetaceae</taxon>
        <taxon>Streptomyces</taxon>
    </lineage>
</organism>
<feature type="transmembrane region" description="Helical" evidence="6">
    <location>
        <begin position="167"/>
        <end position="189"/>
    </location>
</feature>
<evidence type="ECO:0000313" key="8">
    <source>
        <dbReference type="EMBL" id="ALC18542.1"/>
    </source>
</evidence>
<comment type="subcellular location">
    <subcellularLocation>
        <location evidence="6">Cell membrane</location>
        <topology evidence="6">Multi-pass membrane protein</topology>
    </subcellularLocation>
    <subcellularLocation>
        <location evidence="1">Membrane</location>
        <topology evidence="1">Multi-pass membrane protein</topology>
    </subcellularLocation>
</comment>
<feature type="transmembrane region" description="Helical" evidence="6">
    <location>
        <begin position="201"/>
        <end position="222"/>
    </location>
</feature>
<proteinExistence type="inferred from homology"/>
<evidence type="ECO:0000256" key="4">
    <source>
        <dbReference type="ARBA" id="ARBA00023136"/>
    </source>
</evidence>
<comment type="similarity">
    <text evidence="6">Belongs to the ABC-2 integral membrane protein family.</text>
</comment>
<gene>
    <name evidence="10" type="primary">c101_11c</name>
    <name evidence="8" type="ORF">SPRI_0236</name>
    <name evidence="9" type="ORF">SPRI_7117</name>
</gene>
<dbReference type="EMBL" id="CP011340">
    <property type="protein sequence ID" value="ALC18542.1"/>
    <property type="molecule type" value="Genomic_DNA"/>
</dbReference>
<sequence>MSITAPRPMDRAALAPVIARTPLARLRWAAADGWTVTLRGLTHWVREPGTLIGSLAFPVMMVLMFGYFFGGAMQVPGGGNYREFLVPGMFVMTMVFGMGETVTAVAADKNRGVTSRFRTMPMAPSAVVVGRAVTDMLSSLLALAVLFATGLAIGWDAHGTLGETTLAVGLLLLLRFALVWAGIYLGLLMKGPEGITMVQTLEFPIGFLTSAFVAPSTMPGWLGTIAEWNPLSSTVLAVRELFGNPGFGGDSWIAQHALLMAVVWPVILCAVFFPLSVRRFRNLTS</sequence>
<name>D9UBN2_STRPR</name>
<accession>D9UBN2</accession>
<feature type="domain" description="ABC transmembrane type-2" evidence="7">
    <location>
        <begin position="49"/>
        <end position="283"/>
    </location>
</feature>
<dbReference type="PATRIC" id="fig|38300.4.peg.250"/>
<dbReference type="EMBL" id="CP011340">
    <property type="protein sequence ID" value="ALC25423.1"/>
    <property type="molecule type" value="Genomic_DNA"/>
</dbReference>
<feature type="transmembrane region" description="Helical" evidence="6">
    <location>
        <begin position="89"/>
        <end position="107"/>
    </location>
</feature>
<dbReference type="PIRSF" id="PIRSF006648">
    <property type="entry name" value="DrrB"/>
    <property type="match status" value="1"/>
</dbReference>
<feature type="transmembrane region" description="Helical" evidence="6">
    <location>
        <begin position="252"/>
        <end position="275"/>
    </location>
</feature>
<dbReference type="AlphaFoldDB" id="D9UBN2"/>
<keyword evidence="5" id="KW-0046">Antibiotic resistance</keyword>
<reference evidence="8 11" key="3">
    <citation type="submission" date="2015-08" db="EMBL/GenBank/DDBJ databases">
        <title>Genome sequence of the pristinamycin over-producing bacterium Streptomyces pristinaespiralis HCCB10218.</title>
        <authorList>
            <person name="Tian J."/>
            <person name="Yang J."/>
            <person name="Li L."/>
            <person name="Ruan L."/>
            <person name="Wei W."/>
            <person name="Zheng G."/>
            <person name="Wei Z."/>
            <person name="Yang S."/>
            <person name="Ge M."/>
            <person name="Jiang W."/>
            <person name="Lu Y."/>
        </authorList>
    </citation>
    <scope>NUCLEOTIDE SEQUENCE [LARGE SCALE GENOMIC DNA]</scope>
    <source>
        <strain evidence="8 11">HCCB 10218</strain>
    </source>
</reference>
<evidence type="ECO:0000256" key="6">
    <source>
        <dbReference type="RuleBase" id="RU361157"/>
    </source>
</evidence>
<dbReference type="InterPro" id="IPR013525">
    <property type="entry name" value="ABC2_TM"/>
</dbReference>
<evidence type="ECO:0000256" key="3">
    <source>
        <dbReference type="ARBA" id="ARBA00022989"/>
    </source>
</evidence>
<keyword evidence="6" id="KW-1003">Cell membrane</keyword>
<keyword evidence="3 6" id="KW-1133">Transmembrane helix</keyword>
<dbReference type="OrthoDB" id="670210at2"/>
<dbReference type="PROSITE" id="PS51012">
    <property type="entry name" value="ABC_TM2"/>
    <property type="match status" value="1"/>
</dbReference>
<dbReference type="Pfam" id="PF01061">
    <property type="entry name" value="ABC2_membrane"/>
    <property type="match status" value="1"/>
</dbReference>
<dbReference type="KEGG" id="spri:SPRI_7117"/>
<dbReference type="GO" id="GO:0046677">
    <property type="term" value="P:response to antibiotic"/>
    <property type="evidence" value="ECO:0007669"/>
    <property type="project" value="UniProtKB-KW"/>
</dbReference>
<dbReference type="InterPro" id="IPR000412">
    <property type="entry name" value="ABC_2_transport"/>
</dbReference>
<dbReference type="InterPro" id="IPR047817">
    <property type="entry name" value="ABC2_TM_bact-type"/>
</dbReference>
<dbReference type="EMBL" id="FR682000">
    <property type="protein sequence ID" value="CBW45685.1"/>
    <property type="molecule type" value="Genomic_DNA"/>
</dbReference>
<dbReference type="GO" id="GO:0140359">
    <property type="term" value="F:ABC-type transporter activity"/>
    <property type="evidence" value="ECO:0007669"/>
    <property type="project" value="InterPro"/>
</dbReference>
<evidence type="ECO:0000256" key="5">
    <source>
        <dbReference type="ARBA" id="ARBA00023251"/>
    </source>
</evidence>
<evidence type="ECO:0000256" key="1">
    <source>
        <dbReference type="ARBA" id="ARBA00004141"/>
    </source>
</evidence>
<dbReference type="PANTHER" id="PTHR43229:SF2">
    <property type="entry name" value="NODULATION PROTEIN J"/>
    <property type="match status" value="1"/>
</dbReference>
<dbReference type="Proteomes" id="UP000060513">
    <property type="component" value="Chromosome"/>
</dbReference>
<keyword evidence="4 6" id="KW-0472">Membrane</keyword>
<evidence type="ECO:0000256" key="2">
    <source>
        <dbReference type="ARBA" id="ARBA00022692"/>
    </source>
</evidence>
<dbReference type="KEGG" id="spri:SPRI_0236"/>
<evidence type="ECO:0000313" key="10">
    <source>
        <dbReference type="EMBL" id="CBW45685.1"/>
    </source>
</evidence>
<evidence type="ECO:0000313" key="11">
    <source>
        <dbReference type="Proteomes" id="UP000060513"/>
    </source>
</evidence>
<feature type="transmembrane region" description="Helical" evidence="6">
    <location>
        <begin position="49"/>
        <end position="69"/>
    </location>
</feature>